<dbReference type="EMBL" id="JACLHY010000037">
    <property type="protein sequence ID" value="MBC8770498.1"/>
    <property type="molecule type" value="Genomic_DNA"/>
</dbReference>
<comment type="caution">
    <text evidence="1">The sequence shown here is derived from an EMBL/GenBank/DDBJ whole genome shotgun (WGS) entry which is preliminary data.</text>
</comment>
<dbReference type="Proteomes" id="UP000618952">
    <property type="component" value="Unassembled WGS sequence"/>
</dbReference>
<accession>A0ABR7QTL1</accession>
<reference evidence="1 2" key="1">
    <citation type="submission" date="2020-08" db="EMBL/GenBank/DDBJ databases">
        <title>Arenibacter gaetbuli sp. nov., isolated from a sand dune.</title>
        <authorList>
            <person name="Park S."/>
            <person name="Yoon J.-H."/>
        </authorList>
    </citation>
    <scope>NUCLEOTIDE SEQUENCE [LARGE SCALE GENOMIC DNA]</scope>
    <source>
        <strain evidence="1 2">BSSL-BM3</strain>
    </source>
</reference>
<evidence type="ECO:0000313" key="2">
    <source>
        <dbReference type="Proteomes" id="UP000618952"/>
    </source>
</evidence>
<dbReference type="RefSeq" id="WP_187588371.1">
    <property type="nucleotide sequence ID" value="NZ_JACLHY010000037.1"/>
</dbReference>
<proteinExistence type="predicted"/>
<name>A0ABR7QTL1_9FLAO</name>
<evidence type="ECO:0000313" key="1">
    <source>
        <dbReference type="EMBL" id="MBC8770498.1"/>
    </source>
</evidence>
<organism evidence="1 2">
    <name type="scientific">Arenibacter arenosicollis</name>
    <dbReference type="NCBI Taxonomy" id="2762274"/>
    <lineage>
        <taxon>Bacteria</taxon>
        <taxon>Pseudomonadati</taxon>
        <taxon>Bacteroidota</taxon>
        <taxon>Flavobacteriia</taxon>
        <taxon>Flavobacteriales</taxon>
        <taxon>Flavobacteriaceae</taxon>
        <taxon>Arenibacter</taxon>
    </lineage>
</organism>
<sequence length="147" mass="16682">MNKLEIKNYLIEQEFAQVDQSDLNYSSYLCGNGRACDQVLDMGDDAQLNAGSEISKKLDKHVQTHIKNLEFLKNLSFEPTSVIELGAIVETDKIFIIISTATKPFEYDNKQFVGVSINAPLYKCLENKTVGEECIYNDVKFVIKNIY</sequence>
<keyword evidence="2" id="KW-1185">Reference proteome</keyword>
<protein>
    <submittedName>
        <fullName evidence="1">Uncharacterized protein</fullName>
    </submittedName>
</protein>
<gene>
    <name evidence="1" type="ORF">H4O18_21060</name>
</gene>